<reference evidence="1 3" key="1">
    <citation type="submission" date="2016-04" db="EMBL/GenBank/DDBJ databases">
        <title>Complete genome sequencing and analysis of CBMB27, Methylobacterium phyllosphaerae isolated from leaf tissues of rice (Oryza sativa L.).</title>
        <authorList>
            <person name="Lee Y."/>
            <person name="Hwangbo K."/>
            <person name="Chung H."/>
            <person name="Yoo J."/>
            <person name="Kim K.Y."/>
            <person name="Sa T.M."/>
            <person name="Um Y."/>
            <person name="Madhaiyan M."/>
        </authorList>
    </citation>
    <scope>NUCLEOTIDE SEQUENCE [LARGE SCALE GENOMIC DNA]</scope>
    <source>
        <strain evidence="1 3">CBMB27</strain>
    </source>
</reference>
<evidence type="ECO:0000313" key="3">
    <source>
        <dbReference type="Proteomes" id="UP000185487"/>
    </source>
</evidence>
<dbReference type="EMBL" id="CP015367">
    <property type="protein sequence ID" value="APT34855.1"/>
    <property type="molecule type" value="Genomic_DNA"/>
</dbReference>
<reference evidence="2 4" key="2">
    <citation type="submission" date="2016-10" db="EMBL/GenBank/DDBJ databases">
        <authorList>
            <person name="Varghese N."/>
            <person name="Submissions S."/>
        </authorList>
    </citation>
    <scope>NUCLEOTIDE SEQUENCE [LARGE SCALE GENOMIC DNA]</scope>
    <source>
        <strain evidence="2 4">CBMB27</strain>
    </source>
</reference>
<dbReference type="Proteomes" id="UP000185487">
    <property type="component" value="Chromosome"/>
</dbReference>
<dbReference type="Proteomes" id="UP000199140">
    <property type="component" value="Unassembled WGS sequence"/>
</dbReference>
<name>A0AAE8HV68_9HYPH</name>
<dbReference type="KEGG" id="mphy:MCBMB27_05564"/>
<dbReference type="RefSeq" id="WP_075381771.1">
    <property type="nucleotide sequence ID" value="NZ_CP015367.1"/>
</dbReference>
<evidence type="ECO:0000313" key="1">
    <source>
        <dbReference type="EMBL" id="APT34855.1"/>
    </source>
</evidence>
<sequence length="196" mass="21345">MHVREVDSVEGLAIIRRPGVNLTFWPRALPAEVVAYLPAMVSAGLTPVRCEAPHDAIEAELRTLLPPSPFRDWLAADAALLARTLAQLTGTRRVVLRIEAIVGDACRLFHADAVALRLVTTYEGRGTQWLSDADVDISDHGGDVPEDRIYEMATGTVGVFKGLRGVTGKHPLIHRSPPRRPGDPVRLFLAVDPATH</sequence>
<dbReference type="InterPro" id="IPR014955">
    <property type="entry name" value="DUF1826"/>
</dbReference>
<evidence type="ECO:0000313" key="4">
    <source>
        <dbReference type="Proteomes" id="UP000199140"/>
    </source>
</evidence>
<evidence type="ECO:0000313" key="2">
    <source>
        <dbReference type="EMBL" id="SFH35497.1"/>
    </source>
</evidence>
<organism evidence="2 4">
    <name type="scientific">Methylobacterium phyllosphaerae</name>
    <dbReference type="NCBI Taxonomy" id="418223"/>
    <lineage>
        <taxon>Bacteria</taxon>
        <taxon>Pseudomonadati</taxon>
        <taxon>Pseudomonadota</taxon>
        <taxon>Alphaproteobacteria</taxon>
        <taxon>Hyphomicrobiales</taxon>
        <taxon>Methylobacteriaceae</taxon>
        <taxon>Methylobacterium</taxon>
    </lineage>
</organism>
<accession>A0AAE8HV68</accession>
<gene>
    <name evidence="1" type="ORF">MCBMB27_05564</name>
    <name evidence="2" type="ORF">SAMN05192567_12163</name>
</gene>
<evidence type="ECO:0008006" key="5">
    <source>
        <dbReference type="Google" id="ProtNLM"/>
    </source>
</evidence>
<dbReference type="Pfam" id="PF08856">
    <property type="entry name" value="DUF1826"/>
    <property type="match status" value="1"/>
</dbReference>
<proteinExistence type="predicted"/>
<dbReference type="AlphaFoldDB" id="A0AAE8HV68"/>
<dbReference type="EMBL" id="FOPK01000021">
    <property type="protein sequence ID" value="SFH35497.1"/>
    <property type="molecule type" value="Genomic_DNA"/>
</dbReference>
<keyword evidence="3" id="KW-1185">Reference proteome</keyword>
<protein>
    <recommendedName>
        <fullName evidence="5">DUF1826 domain-containing protein</fullName>
    </recommendedName>
</protein>